<dbReference type="InterPro" id="IPR036291">
    <property type="entry name" value="NAD(P)-bd_dom_sf"/>
</dbReference>
<gene>
    <name evidence="1" type="ORF">CAQU_08715</name>
</gene>
<dbReference type="Gene3D" id="3.40.50.720">
    <property type="entry name" value="NAD(P)-binding Rossmann-like Domain"/>
    <property type="match status" value="1"/>
</dbReference>
<dbReference type="AlphaFoldDB" id="A0A1L7CH04"/>
<keyword evidence="2" id="KW-1185">Reference proteome</keyword>
<dbReference type="KEGG" id="caqu:CAQU_08715"/>
<dbReference type="InterPro" id="IPR003462">
    <property type="entry name" value="ODC_Mu_crystall"/>
</dbReference>
<dbReference type="PANTHER" id="PTHR13812">
    <property type="entry name" value="KETIMINE REDUCTASE MU-CRYSTALLIN"/>
    <property type="match status" value="1"/>
</dbReference>
<dbReference type="Proteomes" id="UP000185478">
    <property type="component" value="Chromosome"/>
</dbReference>
<protein>
    <recommendedName>
        <fullName evidence="3">Ornithine cyclodeaminase</fullName>
    </recommendedName>
</protein>
<reference evidence="1 2" key="1">
    <citation type="submission" date="2014-08" db="EMBL/GenBank/DDBJ databases">
        <title>Complete genome sequence of Corynebacterium aquilae S-613T(T) (=DSM 44791(T)), isolated from the choana of a healthy golden eagle.</title>
        <authorList>
            <person name="Ruckert C."/>
            <person name="Albersmeier A."/>
            <person name="Winkler A."/>
            <person name="Kalinowski J."/>
        </authorList>
    </citation>
    <scope>NUCLEOTIDE SEQUENCE [LARGE SCALE GENOMIC DNA]</scope>
    <source>
        <strain evidence="1 2">S-613</strain>
    </source>
</reference>
<sequence length="311" mass="32922">MGAMTEKLITYTAEQVAETLTPKLCRETLEAALKSDFDPADDPARTGTNVGTGELLTMPSALGDWAGCKLATVAPNNPDKGLPLINALYCIFDRETLRPYAVLDGSVLTAVRTPAMSAVAVDYLSAKDAKRCVIFGTGLQAEHHAYAMAEVRDLEDIAIIGRSEDSSTKLAEKLAEKGLPARAGSREDIPEADIIVCCTSAKEPLFKGDLVRDGACVVAMGSHTPDARELPGCLIGRSLVAVEAKHTALAEAGDVIIPIDDGKCHKDDLVTMKQVVTGAVSRATDRPNVFKGTGMSWQDIAAAAAVVEKLR</sequence>
<proteinExistence type="predicted"/>
<evidence type="ECO:0000313" key="2">
    <source>
        <dbReference type="Proteomes" id="UP000185478"/>
    </source>
</evidence>
<dbReference type="Gene3D" id="3.30.1780.10">
    <property type="entry name" value="ornithine cyclodeaminase, domain 1"/>
    <property type="match status" value="1"/>
</dbReference>
<dbReference type="InterPro" id="IPR023401">
    <property type="entry name" value="ODC_N"/>
</dbReference>
<name>A0A1L7CH04_9CORY</name>
<evidence type="ECO:0008006" key="3">
    <source>
        <dbReference type="Google" id="ProtNLM"/>
    </source>
</evidence>
<dbReference type="EMBL" id="CP009245">
    <property type="protein sequence ID" value="APT85140.1"/>
    <property type="molecule type" value="Genomic_DNA"/>
</dbReference>
<evidence type="ECO:0000313" key="1">
    <source>
        <dbReference type="EMBL" id="APT85140.1"/>
    </source>
</evidence>
<dbReference type="PIRSF" id="PIRSF001439">
    <property type="entry name" value="CryM"/>
    <property type="match status" value="1"/>
</dbReference>
<dbReference type="Pfam" id="PF02423">
    <property type="entry name" value="OCD_Mu_crystall"/>
    <property type="match status" value="1"/>
</dbReference>
<dbReference type="STRING" id="1431546.CAQU_08715"/>
<accession>A0A1L7CH04</accession>
<dbReference type="GO" id="GO:0005737">
    <property type="term" value="C:cytoplasm"/>
    <property type="evidence" value="ECO:0007669"/>
    <property type="project" value="TreeGrafter"/>
</dbReference>
<dbReference type="SUPFAM" id="SSF51735">
    <property type="entry name" value="NAD(P)-binding Rossmann-fold domains"/>
    <property type="match status" value="1"/>
</dbReference>
<dbReference type="PANTHER" id="PTHR13812:SF19">
    <property type="entry name" value="KETIMINE REDUCTASE MU-CRYSTALLIN"/>
    <property type="match status" value="1"/>
</dbReference>
<organism evidence="1 2">
    <name type="scientific">Corynebacterium aquilae DSM 44791</name>
    <dbReference type="NCBI Taxonomy" id="1431546"/>
    <lineage>
        <taxon>Bacteria</taxon>
        <taxon>Bacillati</taxon>
        <taxon>Actinomycetota</taxon>
        <taxon>Actinomycetes</taxon>
        <taxon>Mycobacteriales</taxon>
        <taxon>Corynebacteriaceae</taxon>
        <taxon>Corynebacterium</taxon>
    </lineage>
</organism>